<dbReference type="STRING" id="583356.Igag_0076"/>
<evidence type="ECO:0000313" key="3">
    <source>
        <dbReference type="Proteomes" id="UP000001304"/>
    </source>
</evidence>
<accession>E0SPI5</accession>
<organism evidence="2 3">
    <name type="scientific">Ignisphaera aggregans (strain DSM 17230 / JCM 13409 / AQ1.S1)</name>
    <dbReference type="NCBI Taxonomy" id="583356"/>
    <lineage>
        <taxon>Archaea</taxon>
        <taxon>Thermoproteota</taxon>
        <taxon>Thermoprotei</taxon>
        <taxon>Desulfurococcales</taxon>
        <taxon>Desulfurococcaceae</taxon>
        <taxon>Ignisphaera</taxon>
    </lineage>
</organism>
<proteinExistence type="predicted"/>
<evidence type="ECO:0000313" key="2">
    <source>
        <dbReference type="EMBL" id="ADM26928.1"/>
    </source>
</evidence>
<reference evidence="2 3" key="1">
    <citation type="journal article" date="2010" name="Stand. Genomic Sci.">
        <title>Complete genome sequence of Ignisphaera aggregans type strain (AQ1.S1).</title>
        <authorList>
            <person name="Goker M."/>
            <person name="Held B."/>
            <person name="Lapidus A."/>
            <person name="Nolan M."/>
            <person name="Spring S."/>
            <person name="Yasawong M."/>
            <person name="Lucas S."/>
            <person name="Glavina Del Rio T."/>
            <person name="Tice H."/>
            <person name="Cheng J.F."/>
            <person name="Goodwin L."/>
            <person name="Tapia R."/>
            <person name="Pitluck S."/>
            <person name="Liolios K."/>
            <person name="Ivanova N."/>
            <person name="Mavromatis K."/>
            <person name="Mikhailova N."/>
            <person name="Pati A."/>
            <person name="Chen A."/>
            <person name="Palaniappan K."/>
            <person name="Brambilla E."/>
            <person name="Land M."/>
            <person name="Hauser L."/>
            <person name="Chang Y.J."/>
            <person name="Jeffries C.D."/>
            <person name="Brettin T."/>
            <person name="Detter J.C."/>
            <person name="Han C."/>
            <person name="Rohde M."/>
            <person name="Sikorski J."/>
            <person name="Woyke T."/>
            <person name="Bristow J."/>
            <person name="Eisen J.A."/>
            <person name="Markowitz V."/>
            <person name="Hugenholtz P."/>
            <person name="Kyrpides N.C."/>
            <person name="Klenk H.P."/>
        </authorList>
    </citation>
    <scope>NUCLEOTIDE SEQUENCE [LARGE SCALE GENOMIC DNA]</scope>
    <source>
        <strain evidence="3">DSM 17230 / JCM 13409 / AQ1.S1</strain>
    </source>
</reference>
<dbReference type="EMBL" id="CP002098">
    <property type="protein sequence ID" value="ADM26928.1"/>
    <property type="molecule type" value="Genomic_DNA"/>
</dbReference>
<feature type="region of interest" description="Disordered" evidence="1">
    <location>
        <begin position="177"/>
        <end position="208"/>
    </location>
</feature>
<sequence>MSYGKVILEYYTLEEINLDKLSIGLYKKIDSIETNIPQEELSKFIYDEDQFISWISNTNNSSNMIKATVLYNGMMLEGLYIKSLPPSDMIINSPSLSKARKIYLLYDTHSSENISEVILRFPNSNSNIVTYDLSTQEYYVYENPIKIIDPKDLYAIVIELQDSICFFDIKEYINKHKEVKKQRSKTEKKRRKRKKKGKKRKSKKKKSS</sequence>
<dbReference type="BioCyc" id="IAGG583356:GHAH-85-MONOMER"/>
<dbReference type="HOGENOM" id="CLU_1318508_0_0_2"/>
<dbReference type="KEGG" id="iag:Igag_0076"/>
<dbReference type="Proteomes" id="UP000001304">
    <property type="component" value="Chromosome"/>
</dbReference>
<gene>
    <name evidence="2" type="ordered locus">Igag_0076</name>
</gene>
<dbReference type="AlphaFoldDB" id="E0SPI5"/>
<keyword evidence="3" id="KW-1185">Reference proteome</keyword>
<name>E0SPI5_IGNAA</name>
<evidence type="ECO:0000256" key="1">
    <source>
        <dbReference type="SAM" id="MobiDB-lite"/>
    </source>
</evidence>
<protein>
    <submittedName>
        <fullName evidence="2">Uncharacterized protein</fullName>
    </submittedName>
</protein>